<gene>
    <name evidence="2" type="ORF">EHSB41UT_00608</name>
</gene>
<dbReference type="Proteomes" id="UP000196573">
    <property type="component" value="Unassembled WGS sequence"/>
</dbReference>
<dbReference type="Pfam" id="PF17001">
    <property type="entry name" value="T3SS_basalb_I"/>
    <property type="match status" value="1"/>
</dbReference>
<keyword evidence="3" id="KW-1185">Reference proteome</keyword>
<name>A0A1X7AF22_9GAMM</name>
<feature type="compositionally biased region" description="Basic and acidic residues" evidence="1">
    <location>
        <begin position="15"/>
        <end position="39"/>
    </location>
</feature>
<evidence type="ECO:0000313" key="2">
    <source>
        <dbReference type="EMBL" id="SMA36190.1"/>
    </source>
</evidence>
<dbReference type="OrthoDB" id="6195289at2"/>
<accession>A0A1X7AF22</accession>
<dbReference type="NCBIfam" id="TIGR02497">
    <property type="entry name" value="yscI_hrpB_dom"/>
    <property type="match status" value="1"/>
</dbReference>
<protein>
    <submittedName>
        <fullName evidence="2">Type III secretion needle MxiH like protein</fullName>
    </submittedName>
</protein>
<evidence type="ECO:0000256" key="1">
    <source>
        <dbReference type="SAM" id="MobiDB-lite"/>
    </source>
</evidence>
<dbReference type="GO" id="GO:0030254">
    <property type="term" value="P:protein secretion by the type III secretion system"/>
    <property type="evidence" value="ECO:0007669"/>
    <property type="project" value="InterPro"/>
</dbReference>
<dbReference type="RefSeq" id="WP_087106731.1">
    <property type="nucleotide sequence ID" value="NZ_CBCSCN010000004.1"/>
</dbReference>
<dbReference type="InterPro" id="IPR012670">
    <property type="entry name" value="T3SS_YscI/HrpB"/>
</dbReference>
<feature type="region of interest" description="Disordered" evidence="1">
    <location>
        <begin position="1"/>
        <end position="40"/>
    </location>
</feature>
<reference evidence="2 3" key="1">
    <citation type="submission" date="2017-03" db="EMBL/GenBank/DDBJ databases">
        <authorList>
            <person name="Afonso C.L."/>
            <person name="Miller P.J."/>
            <person name="Scott M.A."/>
            <person name="Spackman E."/>
            <person name="Goraichik I."/>
            <person name="Dimitrov K.M."/>
            <person name="Suarez D.L."/>
            <person name="Swayne D.E."/>
        </authorList>
    </citation>
    <scope>NUCLEOTIDE SEQUENCE [LARGE SCALE GENOMIC DNA]</scope>
    <source>
        <strain evidence="2">SB41UT1</strain>
    </source>
</reference>
<dbReference type="AlphaFoldDB" id="A0A1X7AF22"/>
<proteinExistence type="predicted"/>
<sequence length="142" mass="15958">MPGAGVNNIGSVTEKALKKQDQHQFDKMLDKPDDRDADNFNKQMEQGFKNESQTNLNGAPVELKQAPDNLADRILNGFQGLKDNIDNRHQKIDSMLSSDEIMSMKDMFKTQKAMTNLMLTEDLIGKVVGKATQTVETLMKQQ</sequence>
<evidence type="ECO:0000313" key="3">
    <source>
        <dbReference type="Proteomes" id="UP000196573"/>
    </source>
</evidence>
<organism evidence="2 3">
    <name type="scientific">Parendozoicomonas haliclonae</name>
    <dbReference type="NCBI Taxonomy" id="1960125"/>
    <lineage>
        <taxon>Bacteria</taxon>
        <taxon>Pseudomonadati</taxon>
        <taxon>Pseudomonadota</taxon>
        <taxon>Gammaproteobacteria</taxon>
        <taxon>Oceanospirillales</taxon>
        <taxon>Endozoicomonadaceae</taxon>
        <taxon>Parendozoicomonas</taxon>
    </lineage>
</organism>
<dbReference type="EMBL" id="FWPT01000001">
    <property type="protein sequence ID" value="SMA36190.1"/>
    <property type="molecule type" value="Genomic_DNA"/>
</dbReference>